<evidence type="ECO:0000256" key="1">
    <source>
        <dbReference type="ARBA" id="ARBA00023122"/>
    </source>
</evidence>
<accession>A0A1I4KWD9</accession>
<evidence type="ECO:0000256" key="2">
    <source>
        <dbReference type="PROSITE-ProRule" id="PRU00703"/>
    </source>
</evidence>
<proteinExistence type="predicted"/>
<name>A0A1I4KWD9_9FIRM</name>
<dbReference type="RefSeq" id="WP_090937435.1">
    <property type="nucleotide sequence ID" value="NZ_FOTS01000020.1"/>
</dbReference>
<keyword evidence="6" id="KW-1185">Reference proteome</keyword>
<dbReference type="Pfam" id="PF00571">
    <property type="entry name" value="CBS"/>
    <property type="match status" value="2"/>
</dbReference>
<evidence type="ECO:0000259" key="4">
    <source>
        <dbReference type="PROSITE" id="PS51671"/>
    </source>
</evidence>
<evidence type="ECO:0000313" key="5">
    <source>
        <dbReference type="EMBL" id="SFL83104.1"/>
    </source>
</evidence>
<dbReference type="InterPro" id="IPR002912">
    <property type="entry name" value="ACT_dom"/>
</dbReference>
<dbReference type="PROSITE" id="PS51371">
    <property type="entry name" value="CBS"/>
    <property type="match status" value="2"/>
</dbReference>
<reference evidence="6" key="1">
    <citation type="submission" date="2016-10" db="EMBL/GenBank/DDBJ databases">
        <authorList>
            <person name="Varghese N."/>
            <person name="Submissions S."/>
        </authorList>
    </citation>
    <scope>NUCLEOTIDE SEQUENCE [LARGE SCALE GENOMIC DNA]</scope>
    <source>
        <strain evidence="6">DSM 13327</strain>
    </source>
</reference>
<evidence type="ECO:0000259" key="3">
    <source>
        <dbReference type="PROSITE" id="PS51371"/>
    </source>
</evidence>
<sequence length="215" mass="23610">MFVESRMTANPITISSTTTIADASEIMRNNKFRRLPVVESGKLVGIVTDRDLRAVSASPATALSIFELNYLLAKMKIKDIMQKEVVSITTGATVEEAAILMYNHRIGGLVVVDEQEAVVGIITETDIFKSFVDIMGLVDGKTRITLDVTDKIGLLHEISEVFLAMNINITSMVSYALPDGKIEMIIRADIIDTEELERALAAKGYPISHVVHIKS</sequence>
<feature type="domain" description="ACT" evidence="4">
    <location>
        <begin position="143"/>
        <end position="215"/>
    </location>
</feature>
<dbReference type="PANTHER" id="PTHR43080:SF2">
    <property type="entry name" value="CBS DOMAIN-CONTAINING PROTEIN"/>
    <property type="match status" value="1"/>
</dbReference>
<dbReference type="Gene3D" id="3.10.580.10">
    <property type="entry name" value="CBS-domain"/>
    <property type="match status" value="1"/>
</dbReference>
<dbReference type="InterPro" id="IPR000644">
    <property type="entry name" value="CBS_dom"/>
</dbReference>
<keyword evidence="1 2" id="KW-0129">CBS domain</keyword>
<dbReference type="EMBL" id="FOTS01000020">
    <property type="protein sequence ID" value="SFL83104.1"/>
    <property type="molecule type" value="Genomic_DNA"/>
</dbReference>
<dbReference type="PANTHER" id="PTHR43080">
    <property type="entry name" value="CBS DOMAIN-CONTAINING PROTEIN CBSX3, MITOCHONDRIAL"/>
    <property type="match status" value="1"/>
</dbReference>
<dbReference type="STRING" id="1123291.SAMN04490355_102020"/>
<dbReference type="SUPFAM" id="SSF54631">
    <property type="entry name" value="CBS-domain pair"/>
    <property type="match status" value="1"/>
</dbReference>
<dbReference type="PROSITE" id="PS51671">
    <property type="entry name" value="ACT"/>
    <property type="match status" value="1"/>
</dbReference>
<dbReference type="InterPro" id="IPR046342">
    <property type="entry name" value="CBS_dom_sf"/>
</dbReference>
<dbReference type="InterPro" id="IPR045865">
    <property type="entry name" value="ACT-like_dom_sf"/>
</dbReference>
<dbReference type="Gene3D" id="3.30.70.260">
    <property type="match status" value="1"/>
</dbReference>
<dbReference type="OrthoDB" id="9790355at2"/>
<protein>
    <submittedName>
        <fullName evidence="5">Acetoin utilization protein AcuB</fullName>
    </submittedName>
</protein>
<dbReference type="AlphaFoldDB" id="A0A1I4KWD9"/>
<gene>
    <name evidence="5" type="ORF">SAMN04490355_102020</name>
</gene>
<dbReference type="CDD" id="cd04584">
    <property type="entry name" value="CBS_pair_AcuB_like"/>
    <property type="match status" value="1"/>
</dbReference>
<dbReference type="Proteomes" id="UP000199520">
    <property type="component" value="Unassembled WGS sequence"/>
</dbReference>
<organism evidence="5 6">
    <name type="scientific">Pelosinus propionicus DSM 13327</name>
    <dbReference type="NCBI Taxonomy" id="1123291"/>
    <lineage>
        <taxon>Bacteria</taxon>
        <taxon>Bacillati</taxon>
        <taxon>Bacillota</taxon>
        <taxon>Negativicutes</taxon>
        <taxon>Selenomonadales</taxon>
        <taxon>Sporomusaceae</taxon>
        <taxon>Pelosinus</taxon>
    </lineage>
</organism>
<dbReference type="SMART" id="SM00116">
    <property type="entry name" value="CBS"/>
    <property type="match status" value="2"/>
</dbReference>
<feature type="domain" description="CBS" evidence="3">
    <location>
        <begin position="7"/>
        <end position="63"/>
    </location>
</feature>
<dbReference type="SUPFAM" id="SSF55021">
    <property type="entry name" value="ACT-like"/>
    <property type="match status" value="1"/>
</dbReference>
<dbReference type="Pfam" id="PF01842">
    <property type="entry name" value="ACT"/>
    <property type="match status" value="1"/>
</dbReference>
<feature type="domain" description="CBS" evidence="3">
    <location>
        <begin position="81"/>
        <end position="140"/>
    </location>
</feature>
<evidence type="ECO:0000313" key="6">
    <source>
        <dbReference type="Proteomes" id="UP000199520"/>
    </source>
</evidence>
<dbReference type="InterPro" id="IPR051257">
    <property type="entry name" value="Diverse_CBS-Domain"/>
</dbReference>